<dbReference type="Gene3D" id="1.10.275.10">
    <property type="entry name" value="Fumarase/aspartase (N-terminal domain)"/>
    <property type="match status" value="1"/>
</dbReference>
<dbReference type="InterPro" id="IPR008948">
    <property type="entry name" value="L-Aspartase-like"/>
</dbReference>
<evidence type="ECO:0000256" key="1">
    <source>
        <dbReference type="ARBA" id="ARBA00023239"/>
    </source>
</evidence>
<dbReference type="SUPFAM" id="SSF48557">
    <property type="entry name" value="L-aspartase-like"/>
    <property type="match status" value="1"/>
</dbReference>
<accession>A0A2M7TX37</accession>
<name>A0A2M7TX37_9BACT</name>
<dbReference type="GO" id="GO:0004018">
    <property type="term" value="F:N6-(1,2-dicarboxyethyl)AMP AMP-lyase (fumarate-forming) activity"/>
    <property type="evidence" value="ECO:0007669"/>
    <property type="project" value="TreeGrafter"/>
</dbReference>
<sequence>MNTINTYTSPFSSRYGSPEMRTIFSEEYRFQLWRTIWVALASAQQKAGLITSDELIDLKKHQNNIDDELKQMELKLQTIKFKCENKMMKTLISHIELDKEAFSTIAKTATETNKTSAETTKTSVSALSYIVKNFPNAPDIEIFNKFNFLEKPSISKLADSILYKHKNKILTPYITDMLIK</sequence>
<organism evidence="2 3">
    <name type="scientific">Candidatus Roizmanbacteria bacterium CG_4_10_14_0_2_um_filter_39_13</name>
    <dbReference type="NCBI Taxonomy" id="1974825"/>
    <lineage>
        <taxon>Bacteria</taxon>
        <taxon>Candidatus Roizmaniibacteriota</taxon>
    </lineage>
</organism>
<dbReference type="Proteomes" id="UP000228503">
    <property type="component" value="Unassembled WGS sequence"/>
</dbReference>
<dbReference type="EMBL" id="PFOB01000057">
    <property type="protein sequence ID" value="PIZ62390.1"/>
    <property type="molecule type" value="Genomic_DNA"/>
</dbReference>
<proteinExistence type="predicted"/>
<dbReference type="GO" id="GO:0070626">
    <property type="term" value="F:(S)-2-(5-amino-1-(5-phospho-D-ribosyl)imidazole-4-carboxamido) succinate lyase (fumarate-forming) activity"/>
    <property type="evidence" value="ECO:0007669"/>
    <property type="project" value="TreeGrafter"/>
</dbReference>
<dbReference type="PANTHER" id="PTHR43172">
    <property type="entry name" value="ADENYLOSUCCINATE LYASE"/>
    <property type="match status" value="1"/>
</dbReference>
<protein>
    <recommendedName>
        <fullName evidence="4">Adenylosuccinate lyase</fullName>
    </recommendedName>
</protein>
<keyword evidence="1" id="KW-0456">Lyase</keyword>
<gene>
    <name evidence="2" type="ORF">COY16_04620</name>
</gene>
<dbReference type="GO" id="GO:0044208">
    <property type="term" value="P:'de novo' AMP biosynthetic process"/>
    <property type="evidence" value="ECO:0007669"/>
    <property type="project" value="TreeGrafter"/>
</dbReference>
<comment type="caution">
    <text evidence="2">The sequence shown here is derived from an EMBL/GenBank/DDBJ whole genome shotgun (WGS) entry which is preliminary data.</text>
</comment>
<reference evidence="3" key="1">
    <citation type="submission" date="2017-09" db="EMBL/GenBank/DDBJ databases">
        <title>Depth-based differentiation of microbial function through sediment-hosted aquifers and enrichment of novel symbionts in the deep terrestrial subsurface.</title>
        <authorList>
            <person name="Probst A.J."/>
            <person name="Ladd B."/>
            <person name="Jarett J.K."/>
            <person name="Geller-Mcgrath D.E."/>
            <person name="Sieber C.M.K."/>
            <person name="Emerson J.B."/>
            <person name="Anantharaman K."/>
            <person name="Thomas B.C."/>
            <person name="Malmstrom R."/>
            <person name="Stieglmeier M."/>
            <person name="Klingl A."/>
            <person name="Woyke T."/>
            <person name="Ryan C.M."/>
            <person name="Banfield J.F."/>
        </authorList>
    </citation>
    <scope>NUCLEOTIDE SEQUENCE [LARGE SCALE GENOMIC DNA]</scope>
</reference>
<dbReference type="PANTHER" id="PTHR43172:SF1">
    <property type="entry name" value="ADENYLOSUCCINATE LYASE"/>
    <property type="match status" value="1"/>
</dbReference>
<evidence type="ECO:0008006" key="4">
    <source>
        <dbReference type="Google" id="ProtNLM"/>
    </source>
</evidence>
<dbReference type="InterPro" id="IPR024083">
    <property type="entry name" value="Fumarase/histidase_N"/>
</dbReference>
<dbReference type="AlphaFoldDB" id="A0A2M7TX37"/>
<dbReference type="GO" id="GO:0005829">
    <property type="term" value="C:cytosol"/>
    <property type="evidence" value="ECO:0007669"/>
    <property type="project" value="TreeGrafter"/>
</dbReference>
<evidence type="ECO:0000313" key="2">
    <source>
        <dbReference type="EMBL" id="PIZ62390.1"/>
    </source>
</evidence>
<evidence type="ECO:0000313" key="3">
    <source>
        <dbReference type="Proteomes" id="UP000228503"/>
    </source>
</evidence>